<evidence type="ECO:0000313" key="6">
    <source>
        <dbReference type="EMBL" id="KAK8394297.1"/>
    </source>
</evidence>
<organism evidence="6 7">
    <name type="scientific">Scylla paramamosain</name>
    <name type="common">Mud crab</name>
    <dbReference type="NCBI Taxonomy" id="85552"/>
    <lineage>
        <taxon>Eukaryota</taxon>
        <taxon>Metazoa</taxon>
        <taxon>Ecdysozoa</taxon>
        <taxon>Arthropoda</taxon>
        <taxon>Crustacea</taxon>
        <taxon>Multicrustacea</taxon>
        <taxon>Malacostraca</taxon>
        <taxon>Eumalacostraca</taxon>
        <taxon>Eucarida</taxon>
        <taxon>Decapoda</taxon>
        <taxon>Pleocyemata</taxon>
        <taxon>Brachyura</taxon>
        <taxon>Eubrachyura</taxon>
        <taxon>Portunoidea</taxon>
        <taxon>Portunidae</taxon>
        <taxon>Portuninae</taxon>
        <taxon>Scylla</taxon>
    </lineage>
</organism>
<feature type="compositionally biased region" description="Basic and acidic residues" evidence="2">
    <location>
        <begin position="895"/>
        <end position="909"/>
    </location>
</feature>
<dbReference type="Pfam" id="PF01347">
    <property type="entry name" value="Vitellogenin_N"/>
    <property type="match status" value="1"/>
</dbReference>
<dbReference type="InterPro" id="IPR011030">
    <property type="entry name" value="Lipovitellin_superhlx_dom"/>
</dbReference>
<feature type="compositionally biased region" description="Polar residues" evidence="2">
    <location>
        <begin position="3022"/>
        <end position="3042"/>
    </location>
</feature>
<dbReference type="SUPFAM" id="SSF56968">
    <property type="entry name" value="Lipovitellin-phosvitin complex, beta-sheet shell regions"/>
    <property type="match status" value="1"/>
</dbReference>
<evidence type="ECO:0000259" key="5">
    <source>
        <dbReference type="PROSITE" id="PS51233"/>
    </source>
</evidence>
<dbReference type="InterPro" id="IPR015819">
    <property type="entry name" value="Lipid_transp_b-sht_shell"/>
</dbReference>
<dbReference type="PANTHER" id="PTHR37860:SF1">
    <property type="match status" value="1"/>
</dbReference>
<dbReference type="PROSITE" id="PS51211">
    <property type="entry name" value="VITELLOGENIN"/>
    <property type="match status" value="1"/>
</dbReference>
<dbReference type="InterPro" id="IPR015255">
    <property type="entry name" value="Vitellinogen_open_b-sht"/>
</dbReference>
<feature type="signal peptide" evidence="3">
    <location>
        <begin position="1"/>
        <end position="19"/>
    </location>
</feature>
<dbReference type="GO" id="GO:0005319">
    <property type="term" value="F:lipid transporter activity"/>
    <property type="evidence" value="ECO:0007669"/>
    <property type="project" value="InterPro"/>
</dbReference>
<dbReference type="PANTHER" id="PTHR37860">
    <property type="entry name" value="AGAP008810-PA"/>
    <property type="match status" value="1"/>
</dbReference>
<dbReference type="InterPro" id="IPR001747">
    <property type="entry name" value="Vitellogenin_N"/>
</dbReference>
<dbReference type="Pfam" id="PF00094">
    <property type="entry name" value="VWD"/>
    <property type="match status" value="1"/>
</dbReference>
<sequence>MWQLLLVAGVAAAGGGVRSCLRDPPACDGVGVIHLPERQTAIYAIAGSWEINLHGDVIRPQTTKKQVMVQGYAAVTRVSPCRLKLDLWNISFSDWQEGEEDMVETWVMVSGGSVGAVCSPLPTVSRYSAHLHSLARSVASAALNVVPELGAQPMTASESDEHGHCATRYQLMRTWPGGREMLRTKNLAMCTPRNAGHKSLSILTDNATLSCRHMYEGSIKDETLRHVRCQQTLTLSSVGVMDSILTLSFLQSHPFRPVSLNYGPLHEVNLGMELMPRLTKQHQITKAYNLLSQMCEELSQRVTSKAALLYPDLIDVLQHLDQETLMRQYQEINSGRLCPNHQKLRGVFSGALRDSSAPTAAAAKCSLILAGLVRSSSSWALSLANVKQPSAETLHVCGGLLATDHWEASEVLGIATMASHASCKDDGDNCLVMEAARRIAHRLSGNLNSCSELDHHHQVLIAIRGLANMRHYGHEVELKLHMCGSNEQAADSIRVAAIAALGRGPCSSQALNWLKWKVLNESLSSELRITAFQSLRRCNEKEAKAVAILINQRNSDSQVKSYVNDFLSDSKSSQDTRQLSHHLLANLTALLGLQDTYLFADVVFQDSFLPRSIGLNLSSPLLKHVGGSIQFGSRLENLENVLQALFGPNGLAKGSMEIWLATLIEKIEQMFATASQDFIQSHERNKRSYALSDVVQLLNRVQHNAVTELQGWISAGLGDQECVFFPYAFDPMALHWEELITSWFDDLLETTYSSLINSNAELTTAWAEVEEQVLVWSVIGTPVEVWQQEGGLISLAASSEVNLLSLLTNPYASTVDIGLGPSMGVYSRLGMSVNSLPGRTVVTSTTQAAASVDVTAVLALQGSDHIDLRIDLPDSSFHGYSVQATLSLETPEDDERNHEEETHDIHESQDTSNEVEDDDGSTCFEDDSILAGSGEKLWDNEIGGMLLTKQHCSRGLETALGIKSGQVKQWVMGQQAASVRSLGYLQKREGITGYKMIISWKNPGKKSFFLDMSIEAEGLYQDYRAGLVIGITYSPHITFKVQGHSKEYSAFAEVSLVNDPNLKRIDGHIQYQRIHYGLKAELLMVQDGGHMSVKPRLVVSYPGVQEDALLEGYLASYFSDKISSVTVDLYTEGSLKVYLDTALKGTAEVKYTLDGSKVVTLKNINFSSQNLSFGVEATLSQKKNGVEGRVQVMWGGKMAVMDGRAIILGDVGAGEDKEYEMSLQVLLPSYPHLATSILCITHAQDSQITNNITLTMGPEAACREFRAFHSTSWMVTQEQTNFNGHLPQIVPHHHGLAAEVMNQLWITSPDVDIEWKIDHGVKMTERSVENLIVADVNGEHHKIKANFYDQTQDAFKYHIELELSLANWHFSYIDTLEQEAEGKVLGFSTTVMPSGRIYTTTSRYFMNTKNSVIQFEIYLDILVKDGSVSWNITGQEVLKWTPSGITLVGSVKVGQVDVFGLEASLEGITLSHMDFHAKTWTKDLYEGEVSFGTEDGKTNFSLNLLVIPLDQEIISQVAVDHQQDSGGKLDGELSWDARGDPSSALTLSSAIQLPQVGSPLQMSGSLSLLHWTWKTNLMVDFGNAVGDIHKVSFIFILPDKSRFETGSQIDLSFSQKNFSVRTDFYLHLPAGDRHNLSVSAKGILSDELSEASLNLHADSPVSQEMLFLAHVIKKESKDASNLNFKLQTSSEAKYWEVFSTEVRGEWNGKQIDGAVEIDWADVAVTLNISGFYEVIDNKHHLAASSELTVPSLAIWHQLKSSMEGTLSIEQNPSSFKVTQSAMVEKDNKEVFSSQGQLTVHMPEMTGELSIFHDGKFASRQLYNMEGKFTGQEVEMRIVGTVDGDPVRATVHYVHSKEVKVYASYRSEDYFSLSLTTQLQDFLIGTMGERGPAYSLSTEGQLVVLGQQTKMNHNLSISDTRASSFLKLDPIEGRPFMLKKTRIKLGHNHWRTDVILTWGQRIFTYHDEVNIPSMRGLSFRVEINATALRLNSIVMLVETVEEAQGGQTVYLHLQQRNSTIHSARVMFYKYDADGESVWQAGATDVVLNKQIYQDVMFRHIVIPLTSGLEVKSNMTVGHTPLVIIAVRVTHDVRALGLALCTTDKECVRVQAQAMAQSTPSTRTLSVSVHALNSMFWKDECEPLIQNSVTFLAEETAEKTMVSGGVQRLECVEVSCITSTTQGLLHTTLLLTHNTLDVMVNTSHRTIALASVLQESQPDEVPETSLPGSILAHSYILENQLWLDKEHDPSGAVKWTTSLASYVSSRASEYALSSSLHHASFTKDLDVKSSLILRTESNITIVAVLDVFSLREDSLKMEVNLQQESGRYILHGTLSKAKFVSGHLVDATVIAMPSPDSSEFSITMVILPQTPPQLSTTMPPALHFKLFCELDAVDDHTTVSCKLMTPSVNEEISVGYQNWETIGCVGGMGSLDLQNHTYQLQYNSCHDPASIQTTLSRRGEMQIKDELSLKFGMVDAHRAEVDLLSATGLSVQLHSPFLLYISAYHSKSLQSWWQDIMIRAHNELQNLTVIAKGIVQDIMTDLQNTKRLSIMSSSNSASNLVQHLYTEGYQLLQEIQNDQLLLDIIHSIQTSFNVTSIIVEAGFAYVNHNYGETFQEVVTGIKVWLEAVTMNTGAWFVQLVEDVQHYFITTLTFISSFPRILLDQVLSVPVIGQAAEWTLGQIDLIQESVVYSFTRDLISIIAKSLHKVLSFVYSEEKRTYNKVDNEVWHIWIPLGKCGHSLLDVWQYISGTSKRTSHQEFLGSTLLSWWHLLTHPLQLFHHLSPPFPGEGAIIGGNNFITIDGNIFSLAPSCLHILLTDAKHQFFTILSHQQEVGSGTNYTLLLKNTTVNIQSNMMVTIDNATVSLPYISNTLNVVRHLHKLEVTARHTSGEDLVTFTCWLGQQACVVGVSGWLHANTKGLLGNFNLNPADDFMRPSGKVALSRDVFSQSWQLGSECVPEREIPVPAPHPETQLLCYKFLLHYTAPVFACHEAVNIMPFYNTCLKFLTTAHDDRHETQKEDYENTNPQHSSEISTSSLPTFTSQNDEETNSTEYEVNRRDVPLLLIEGNYIFSSISQKKISMLCDVAAAYSTICSWHKIDLTLPSLCEKGKQLTYEEPLSPEPQLDLVMLINEESCDSFIYQNLVRPLPQVLMRVAQGKNISDIQIGILGFGSSTGEVVYRTKGTSLLTPASDLRIIRPPEGQRSQASLLSGMRAISKFPFRTGSMRVALVMRCNSRDIPKFTETLPKEMQRRRLVLFTLTPDLLMFNPRRPKAVRNTIGIDRWRVYNLHLDRQHSTDSWGIRAPGSNIAQLAMKSGGGVFSLSALRNDDRTRYHMKLFRRVLSRAIIRVAVNAYRQRPQA</sequence>
<accession>A0AAW0U675</accession>
<comment type="caution">
    <text evidence="1">Lacks conserved residue(s) required for the propagation of feature annotation.</text>
</comment>
<evidence type="ECO:0000256" key="1">
    <source>
        <dbReference type="PROSITE-ProRule" id="PRU00557"/>
    </source>
</evidence>
<dbReference type="Pfam" id="PF09172">
    <property type="entry name" value="Vit_open_b-sht"/>
    <property type="match status" value="1"/>
</dbReference>
<protein>
    <recommendedName>
        <fullName evidence="8">Vitellogenin domain-containing protein</fullName>
    </recommendedName>
</protein>
<evidence type="ECO:0000313" key="7">
    <source>
        <dbReference type="Proteomes" id="UP001487740"/>
    </source>
</evidence>
<dbReference type="Proteomes" id="UP001487740">
    <property type="component" value="Unassembled WGS sequence"/>
</dbReference>
<dbReference type="EMBL" id="JARAKH010000019">
    <property type="protein sequence ID" value="KAK8394297.1"/>
    <property type="molecule type" value="Genomic_DNA"/>
</dbReference>
<feature type="domain" description="Vitellogenin" evidence="4">
    <location>
        <begin position="1"/>
        <end position="636"/>
    </location>
</feature>
<keyword evidence="7" id="KW-1185">Reference proteome</keyword>
<evidence type="ECO:0000256" key="2">
    <source>
        <dbReference type="SAM" id="MobiDB-lite"/>
    </source>
</evidence>
<feature type="region of interest" description="Disordered" evidence="2">
    <location>
        <begin position="3013"/>
        <end position="3052"/>
    </location>
</feature>
<dbReference type="SMART" id="SM00216">
    <property type="entry name" value="VWD"/>
    <property type="match status" value="1"/>
</dbReference>
<feature type="region of interest" description="Disordered" evidence="2">
    <location>
        <begin position="890"/>
        <end position="925"/>
    </location>
</feature>
<dbReference type="InterPro" id="IPR001846">
    <property type="entry name" value="VWF_type-D"/>
</dbReference>
<gene>
    <name evidence="6" type="ORF">O3P69_006478</name>
</gene>
<feature type="domain" description="VWFD" evidence="5">
    <location>
        <begin position="2786"/>
        <end position="2956"/>
    </location>
</feature>
<comment type="caution">
    <text evidence="6">The sequence shown here is derived from an EMBL/GenBank/DDBJ whole genome shotgun (WGS) entry which is preliminary data.</text>
</comment>
<feature type="chain" id="PRO_5043631757" description="Vitellogenin domain-containing protein" evidence="3">
    <location>
        <begin position="20"/>
        <end position="3359"/>
    </location>
</feature>
<evidence type="ECO:0000259" key="4">
    <source>
        <dbReference type="PROSITE" id="PS51211"/>
    </source>
</evidence>
<keyword evidence="3" id="KW-0732">Signal</keyword>
<proteinExistence type="predicted"/>
<dbReference type="SUPFAM" id="SSF48431">
    <property type="entry name" value="Lipovitellin-phosvitin complex, superhelical domain"/>
    <property type="match status" value="1"/>
</dbReference>
<dbReference type="PROSITE" id="PS51233">
    <property type="entry name" value="VWFD"/>
    <property type="match status" value="1"/>
</dbReference>
<name>A0AAW0U675_SCYPA</name>
<evidence type="ECO:0008006" key="8">
    <source>
        <dbReference type="Google" id="ProtNLM"/>
    </source>
</evidence>
<reference evidence="6 7" key="1">
    <citation type="submission" date="2023-03" db="EMBL/GenBank/DDBJ databases">
        <title>High-quality genome of Scylla paramamosain provides insights in environmental adaptation.</title>
        <authorList>
            <person name="Zhang L."/>
        </authorList>
    </citation>
    <scope>NUCLEOTIDE SEQUENCE [LARGE SCALE GENOMIC DNA]</scope>
    <source>
        <strain evidence="6">LZ_2023a</strain>
        <tissue evidence="6">Muscle</tissue>
    </source>
</reference>
<feature type="compositionally biased region" description="Acidic residues" evidence="2">
    <location>
        <begin position="913"/>
        <end position="925"/>
    </location>
</feature>
<dbReference type="Gene3D" id="1.25.10.20">
    <property type="entry name" value="Vitellinogen, superhelical"/>
    <property type="match status" value="1"/>
</dbReference>
<evidence type="ECO:0000256" key="3">
    <source>
        <dbReference type="SAM" id="SignalP"/>
    </source>
</evidence>